<reference evidence="2 3" key="1">
    <citation type="journal article" date="2023" name="BMC Biotechnol.">
        <title>Vitis rotundifolia cv Carlos genome sequencing.</title>
        <authorList>
            <person name="Huff M."/>
            <person name="Hulse-Kemp A."/>
            <person name="Scheffler B."/>
            <person name="Youngblood R."/>
            <person name="Simpson S."/>
            <person name="Babiker E."/>
            <person name="Staton M."/>
        </authorList>
    </citation>
    <scope>NUCLEOTIDE SEQUENCE [LARGE SCALE GENOMIC DNA]</scope>
    <source>
        <tissue evidence="2">Leaf</tissue>
    </source>
</reference>
<accession>A0AA38YYJ2</accession>
<feature type="region of interest" description="Disordered" evidence="1">
    <location>
        <begin position="160"/>
        <end position="179"/>
    </location>
</feature>
<proteinExistence type="predicted"/>
<evidence type="ECO:0000313" key="3">
    <source>
        <dbReference type="Proteomes" id="UP001168098"/>
    </source>
</evidence>
<dbReference type="EMBL" id="JARBHA010000016">
    <property type="protein sequence ID" value="KAJ9678867.1"/>
    <property type="molecule type" value="Genomic_DNA"/>
</dbReference>
<protein>
    <submittedName>
        <fullName evidence="2">Uncharacterized protein</fullName>
    </submittedName>
</protein>
<sequence length="179" mass="20226">MSMAIVVMRTKVICVPFNGDGGVHRHDPRDLDGCNRRHHELLHQVHDVPRYGRWRSHDGRDVLLHDGRDALLHDGRDAPLRDGRDVLHLHGSQEHVEEEHGEGLGEVSWRGRSDLYEYLIGATVPVQGGGVPLCDHLDHHVDGVLRHDHGVHDVLDSHEHMETDDDESFSGQNLSMEKS</sequence>
<keyword evidence="3" id="KW-1185">Reference proteome</keyword>
<name>A0AA38YYJ2_VITRO</name>
<evidence type="ECO:0000256" key="1">
    <source>
        <dbReference type="SAM" id="MobiDB-lite"/>
    </source>
</evidence>
<evidence type="ECO:0000313" key="2">
    <source>
        <dbReference type="EMBL" id="KAJ9678867.1"/>
    </source>
</evidence>
<organism evidence="2 3">
    <name type="scientific">Vitis rotundifolia</name>
    <name type="common">Muscadine grape</name>
    <dbReference type="NCBI Taxonomy" id="103349"/>
    <lineage>
        <taxon>Eukaryota</taxon>
        <taxon>Viridiplantae</taxon>
        <taxon>Streptophyta</taxon>
        <taxon>Embryophyta</taxon>
        <taxon>Tracheophyta</taxon>
        <taxon>Spermatophyta</taxon>
        <taxon>Magnoliopsida</taxon>
        <taxon>eudicotyledons</taxon>
        <taxon>Gunneridae</taxon>
        <taxon>Pentapetalae</taxon>
        <taxon>rosids</taxon>
        <taxon>Vitales</taxon>
        <taxon>Vitaceae</taxon>
        <taxon>Viteae</taxon>
        <taxon>Vitis</taxon>
    </lineage>
</organism>
<comment type="caution">
    <text evidence="2">The sequence shown here is derived from an EMBL/GenBank/DDBJ whole genome shotgun (WGS) entry which is preliminary data.</text>
</comment>
<dbReference type="AlphaFoldDB" id="A0AA38YYJ2"/>
<gene>
    <name evidence="2" type="ORF">PVL29_020917</name>
</gene>
<feature type="compositionally biased region" description="Polar residues" evidence="1">
    <location>
        <begin position="169"/>
        <end position="179"/>
    </location>
</feature>
<dbReference type="Proteomes" id="UP001168098">
    <property type="component" value="Unassembled WGS sequence"/>
</dbReference>